<evidence type="ECO:0000256" key="4">
    <source>
        <dbReference type="RuleBase" id="RU000363"/>
    </source>
</evidence>
<dbReference type="InParanoid" id="F0ZQ43"/>
<dbReference type="InterPro" id="IPR057326">
    <property type="entry name" value="KR_dom"/>
</dbReference>
<dbReference type="Proteomes" id="UP000001064">
    <property type="component" value="Unassembled WGS sequence"/>
</dbReference>
<comment type="similarity">
    <text evidence="1 4">Belongs to the short-chain dehydrogenases/reductases (SDR) family.</text>
</comment>
<evidence type="ECO:0000256" key="3">
    <source>
        <dbReference type="ARBA" id="ARBA00037096"/>
    </source>
</evidence>
<name>F0ZQ43_DICPU</name>
<accession>F0ZQ43</accession>
<gene>
    <name evidence="7" type="ORF">DICPUDRAFT_153931</name>
</gene>
<dbReference type="eggNOG" id="KOG1210">
    <property type="taxonomic scope" value="Eukaryota"/>
</dbReference>
<dbReference type="GeneID" id="10502652"/>
<dbReference type="OMA" id="DEPHTIL"/>
<dbReference type="InterPro" id="IPR020904">
    <property type="entry name" value="Sc_DH/Rdtase_CS"/>
</dbReference>
<dbReference type="GO" id="GO:0016020">
    <property type="term" value="C:membrane"/>
    <property type="evidence" value="ECO:0000318"/>
    <property type="project" value="GO_Central"/>
</dbReference>
<dbReference type="PROSITE" id="PS00061">
    <property type="entry name" value="ADH_SHORT"/>
    <property type="match status" value="1"/>
</dbReference>
<dbReference type="KEGG" id="dpp:DICPUDRAFT_153931"/>
<evidence type="ECO:0000313" key="8">
    <source>
        <dbReference type="Proteomes" id="UP000001064"/>
    </source>
</evidence>
<dbReference type="STRING" id="5786.F0ZQ43"/>
<dbReference type="PANTHER" id="PTHR44196:SF1">
    <property type="entry name" value="DEHYDROGENASE_REDUCTASE SDR FAMILY MEMBER 7B"/>
    <property type="match status" value="1"/>
</dbReference>
<evidence type="ECO:0000313" key="7">
    <source>
        <dbReference type="EMBL" id="EGC33957.1"/>
    </source>
</evidence>
<evidence type="ECO:0000256" key="5">
    <source>
        <dbReference type="SAM" id="Phobius"/>
    </source>
</evidence>
<dbReference type="AlphaFoldDB" id="F0ZQ43"/>
<feature type="transmembrane region" description="Helical" evidence="5">
    <location>
        <begin position="221"/>
        <end position="238"/>
    </location>
</feature>
<keyword evidence="5" id="KW-0472">Membrane</keyword>
<dbReference type="GO" id="GO:0016491">
    <property type="term" value="F:oxidoreductase activity"/>
    <property type="evidence" value="ECO:0007669"/>
    <property type="project" value="UniProtKB-KW"/>
</dbReference>
<dbReference type="SMART" id="SM00822">
    <property type="entry name" value="PKS_KR"/>
    <property type="match status" value="1"/>
</dbReference>
<evidence type="ECO:0000256" key="1">
    <source>
        <dbReference type="ARBA" id="ARBA00006484"/>
    </source>
</evidence>
<dbReference type="RefSeq" id="XP_003289539.1">
    <property type="nucleotide sequence ID" value="XM_003289491.1"/>
</dbReference>
<dbReference type="InterPro" id="IPR002347">
    <property type="entry name" value="SDR_fam"/>
</dbReference>
<dbReference type="SUPFAM" id="SSF51735">
    <property type="entry name" value="NAD(P)-binding Rossmann-fold domains"/>
    <property type="match status" value="1"/>
</dbReference>
<dbReference type="VEuPathDB" id="AmoebaDB:DICPUDRAFT_153931"/>
<dbReference type="OrthoDB" id="16936at2759"/>
<organism evidence="7 8">
    <name type="scientific">Dictyostelium purpureum</name>
    <name type="common">Slime mold</name>
    <dbReference type="NCBI Taxonomy" id="5786"/>
    <lineage>
        <taxon>Eukaryota</taxon>
        <taxon>Amoebozoa</taxon>
        <taxon>Evosea</taxon>
        <taxon>Eumycetozoa</taxon>
        <taxon>Dictyostelia</taxon>
        <taxon>Dictyosteliales</taxon>
        <taxon>Dictyosteliaceae</taxon>
        <taxon>Dictyostelium</taxon>
    </lineage>
</organism>
<comment type="function">
    <text evidence="3">Putative oxidoreductase.</text>
</comment>
<keyword evidence="5" id="KW-1133">Transmembrane helix</keyword>
<evidence type="ECO:0000256" key="2">
    <source>
        <dbReference type="ARBA" id="ARBA00023002"/>
    </source>
</evidence>
<feature type="domain" description="Ketoreductase" evidence="6">
    <location>
        <begin position="49"/>
        <end position="236"/>
    </location>
</feature>
<dbReference type="EMBL" id="GL871119">
    <property type="protein sequence ID" value="EGC33957.1"/>
    <property type="molecule type" value="Genomic_DNA"/>
</dbReference>
<keyword evidence="2" id="KW-0560">Oxidoreductase</keyword>
<feature type="transmembrane region" description="Helical" evidence="5">
    <location>
        <begin position="14"/>
        <end position="40"/>
    </location>
</feature>
<dbReference type="PRINTS" id="PR00080">
    <property type="entry name" value="SDRFAMILY"/>
</dbReference>
<proteinExistence type="inferred from homology"/>
<evidence type="ECO:0000259" key="6">
    <source>
        <dbReference type="SMART" id="SM00822"/>
    </source>
</evidence>
<keyword evidence="8" id="KW-1185">Reference proteome</keyword>
<dbReference type="InterPro" id="IPR036291">
    <property type="entry name" value="NAD(P)-bd_dom_sf"/>
</dbReference>
<dbReference type="Gene3D" id="3.40.50.720">
    <property type="entry name" value="NAD(P)-binding Rossmann-like Domain"/>
    <property type="match status" value="1"/>
</dbReference>
<sequence length="314" mass="35096">MLLLYRILNLGGDYIVAFSTVIFSVLILILTPIFTLVNLIRYKTFKSPKNIVITGMYHSASSGIGYSLALHYSKPGVTISLFGRNETNLLKCKKECEAKGAVAEVNIADITDRKTMTKYLTDFDSRYPVDLLIANAGIYESQLPNDFSFEEKTHILSETNVNGMLNTVLPLLSKFEERKGGQICITSSLSFYVDFFFPAYSASKSFITSFAFALRKRMAEFGVGVSVIVPGFILTPLTDSFKKQGLMYLNVDQAVKIIANGIKYNMAQISFPFPALLYGICYSISPPNFRGAFSYLVSWANKDIQTFDQKDKNN</sequence>
<dbReference type="PANTHER" id="PTHR44196">
    <property type="entry name" value="DEHYDROGENASE/REDUCTASE SDR FAMILY MEMBER 7B"/>
    <property type="match status" value="1"/>
</dbReference>
<keyword evidence="5" id="KW-0812">Transmembrane</keyword>
<reference evidence="8" key="1">
    <citation type="journal article" date="2011" name="Genome Biol.">
        <title>Comparative genomics of the social amoebae Dictyostelium discoideum and Dictyostelium purpureum.</title>
        <authorList>
            <consortium name="US DOE Joint Genome Institute (JGI-PGF)"/>
            <person name="Sucgang R."/>
            <person name="Kuo A."/>
            <person name="Tian X."/>
            <person name="Salerno W."/>
            <person name="Parikh A."/>
            <person name="Feasley C.L."/>
            <person name="Dalin E."/>
            <person name="Tu H."/>
            <person name="Huang E."/>
            <person name="Barry K."/>
            <person name="Lindquist E."/>
            <person name="Shapiro H."/>
            <person name="Bruce D."/>
            <person name="Schmutz J."/>
            <person name="Salamov A."/>
            <person name="Fey P."/>
            <person name="Gaudet P."/>
            <person name="Anjard C."/>
            <person name="Babu M.M."/>
            <person name="Basu S."/>
            <person name="Bushmanova Y."/>
            <person name="van der Wel H."/>
            <person name="Katoh-Kurasawa M."/>
            <person name="Dinh C."/>
            <person name="Coutinho P.M."/>
            <person name="Saito T."/>
            <person name="Elias M."/>
            <person name="Schaap P."/>
            <person name="Kay R.R."/>
            <person name="Henrissat B."/>
            <person name="Eichinger L."/>
            <person name="Rivero F."/>
            <person name="Putnam N.H."/>
            <person name="West C.M."/>
            <person name="Loomis W.F."/>
            <person name="Chisholm R.L."/>
            <person name="Shaulsky G."/>
            <person name="Strassmann J.E."/>
            <person name="Queller D.C."/>
            <person name="Kuspa A."/>
            <person name="Grigoriev I.V."/>
        </authorList>
    </citation>
    <scope>NUCLEOTIDE SEQUENCE [LARGE SCALE GENOMIC DNA]</scope>
    <source>
        <strain evidence="8">QSDP1</strain>
    </source>
</reference>
<dbReference type="Pfam" id="PF00106">
    <property type="entry name" value="adh_short"/>
    <property type="match status" value="1"/>
</dbReference>
<dbReference type="PRINTS" id="PR00081">
    <property type="entry name" value="GDHRDH"/>
</dbReference>
<protein>
    <recommendedName>
        <fullName evidence="6">Ketoreductase domain-containing protein</fullName>
    </recommendedName>
</protein>